<gene>
    <name evidence="1" type="ORF">DealDRAFT_1986</name>
</gene>
<dbReference type="RefSeq" id="WP_008517039.1">
    <property type="nucleotide sequence ID" value="NZ_ACJM01000009.1"/>
</dbReference>
<dbReference type="AlphaFoldDB" id="C0GHM7"/>
<evidence type="ECO:0000313" key="2">
    <source>
        <dbReference type="Proteomes" id="UP000006443"/>
    </source>
</evidence>
<proteinExistence type="predicted"/>
<accession>C0GHM7</accession>
<name>C0GHM7_DETAL</name>
<comment type="caution">
    <text evidence="1">The sequence shown here is derived from an EMBL/GenBank/DDBJ whole genome shotgun (WGS) entry which is preliminary data.</text>
</comment>
<dbReference type="EMBL" id="ACJM01000009">
    <property type="protein sequence ID" value="EEG77233.1"/>
    <property type="molecule type" value="Genomic_DNA"/>
</dbReference>
<reference evidence="1 2" key="1">
    <citation type="submission" date="2009-02" db="EMBL/GenBank/DDBJ databases">
        <title>Sequencing of the draft genome and assembly of Dethiobacter alkaliphilus AHT 1.</title>
        <authorList>
            <consortium name="US DOE Joint Genome Institute (JGI-PGF)"/>
            <person name="Lucas S."/>
            <person name="Copeland A."/>
            <person name="Lapidus A."/>
            <person name="Glavina del Rio T."/>
            <person name="Dalin E."/>
            <person name="Tice H."/>
            <person name="Bruce D."/>
            <person name="Goodwin L."/>
            <person name="Pitluck S."/>
            <person name="Larimer F."/>
            <person name="Land M.L."/>
            <person name="Hauser L."/>
            <person name="Muyzer G."/>
        </authorList>
    </citation>
    <scope>NUCLEOTIDE SEQUENCE [LARGE SCALE GENOMIC DNA]</scope>
    <source>
        <strain evidence="1 2">AHT 1</strain>
    </source>
</reference>
<protein>
    <submittedName>
        <fullName evidence="1">Uncharacterized protein</fullName>
    </submittedName>
</protein>
<evidence type="ECO:0000313" key="1">
    <source>
        <dbReference type="EMBL" id="EEG77233.1"/>
    </source>
</evidence>
<sequence>MHRKNLLLLFVLIVLIGVFVYPQLTGGSGSNSAEAVDVSAVTAAPQQYLGQLTISGAVGALYAEEGVIVMVDEGGCCNIPILVPLSQEQQNLLSEAIKMDVNVLYSGALPQIGDFIEATGTWTFENGVYDLEIETVARNGEVISRVN</sequence>
<keyword evidence="2" id="KW-1185">Reference proteome</keyword>
<organism evidence="1 2">
    <name type="scientific">Dethiobacter alkaliphilus AHT 1</name>
    <dbReference type="NCBI Taxonomy" id="555088"/>
    <lineage>
        <taxon>Bacteria</taxon>
        <taxon>Bacillati</taxon>
        <taxon>Bacillota</taxon>
        <taxon>Dethiobacteria</taxon>
        <taxon>Dethiobacterales</taxon>
        <taxon>Dethiobacteraceae</taxon>
        <taxon>Dethiobacter</taxon>
    </lineage>
</organism>
<dbReference type="Proteomes" id="UP000006443">
    <property type="component" value="Unassembled WGS sequence"/>
</dbReference>